<evidence type="ECO:0000313" key="3">
    <source>
        <dbReference type="Proteomes" id="UP000293781"/>
    </source>
</evidence>
<proteinExistence type="predicted"/>
<organism evidence="2 3">
    <name type="scientific">Micromonospora violae</name>
    <dbReference type="NCBI Taxonomy" id="1278207"/>
    <lineage>
        <taxon>Bacteria</taxon>
        <taxon>Bacillati</taxon>
        <taxon>Actinomycetota</taxon>
        <taxon>Actinomycetes</taxon>
        <taxon>Micromonosporales</taxon>
        <taxon>Micromonosporaceae</taxon>
        <taxon>Micromonospora</taxon>
    </lineage>
</organism>
<dbReference type="Proteomes" id="UP000293781">
    <property type="component" value="Unassembled WGS sequence"/>
</dbReference>
<feature type="compositionally biased region" description="Pro residues" evidence="1">
    <location>
        <begin position="505"/>
        <end position="525"/>
    </location>
</feature>
<dbReference type="AlphaFoldDB" id="A0A4Q7UEI9"/>
<name>A0A4Q7UEI9_9ACTN</name>
<dbReference type="OrthoDB" id="3964962at2"/>
<evidence type="ECO:0000256" key="1">
    <source>
        <dbReference type="SAM" id="MobiDB-lite"/>
    </source>
</evidence>
<protein>
    <submittedName>
        <fullName evidence="2">Uncharacterized protein</fullName>
    </submittedName>
</protein>
<comment type="caution">
    <text evidence="2">The sequence shown here is derived from an EMBL/GenBank/DDBJ whole genome shotgun (WGS) entry which is preliminary data.</text>
</comment>
<dbReference type="RefSeq" id="WP_130402202.1">
    <property type="nucleotide sequence ID" value="NZ_JBEZZO010000018.1"/>
</dbReference>
<keyword evidence="3" id="KW-1185">Reference proteome</keyword>
<gene>
    <name evidence="2" type="ORF">EV382_2854</name>
</gene>
<accession>A0A4Q7UEI9</accession>
<feature type="region of interest" description="Disordered" evidence="1">
    <location>
        <begin position="494"/>
        <end position="533"/>
    </location>
</feature>
<dbReference type="EMBL" id="SHKK01000001">
    <property type="protein sequence ID" value="RZT79635.1"/>
    <property type="molecule type" value="Genomic_DNA"/>
</dbReference>
<evidence type="ECO:0000313" key="2">
    <source>
        <dbReference type="EMBL" id="RZT79635.1"/>
    </source>
</evidence>
<sequence length="653" mass="72801">MKIVREAPAGVVRFAAELQALYDGARLPGRQVLIRAADEQGITLNEKTLSDWFRGRSVPRSEPAIKFLIEYLQPIAERRAQRPQRLWPWWRELLQAARAANRPQEAGRPRSQVLDTPVRPAGAAPWPLVRDRTAVDMGVHPAVFLPPSTSPLTLWMQGQREPQLPPTYVTREHDDALLGTLRAAVQRESGAVLVVGRSCTGKSRSAWEAVSRELGDWFLVDLRDRRQIQRLNDGDEPTGDCVLWLDNLDLTDNPPQLAETALAVLDQRGAVGRRIVVVTMWHQPETESPRQLRELARRTGAVVHVSEDWTGAELDEAARLAAADRVLAAALQQTGFSPSQILAGAKWALGLWRNAHERQTSAVLTAAIDLARLGIGVPGGAPLTRDLLTSCSACYLTRPPSTDDWFEPALRKATTPLEDAVWALAPPLPGATGYRLFDPLLDYARLQRHYEPLPAGVWTALAEADFGREEFSRLAQEARDRLLFPQASAFAQRAKQAESRLSVPPRQPPRVLPPPPRTPPSPPTPTLKFNLSSPSRNRADALLEADDLEGLLHHAINSNDTYVRRRLAMLYERRGDRRALRELATFSRRGARHWAAMLAREEDPAELLRAVVCGDGFALRALRDWPVAGLDDTQRETILRFGLTPEGRPIQRR</sequence>
<reference evidence="2 3" key="1">
    <citation type="submission" date="2019-02" db="EMBL/GenBank/DDBJ databases">
        <title>Sequencing the genomes of 1000 actinobacteria strains.</title>
        <authorList>
            <person name="Klenk H.-P."/>
        </authorList>
    </citation>
    <scope>NUCLEOTIDE SEQUENCE [LARGE SCALE GENOMIC DNA]</scope>
    <source>
        <strain evidence="2 3">DSM 45888</strain>
    </source>
</reference>